<dbReference type="Proteomes" id="UP001174934">
    <property type="component" value="Unassembled WGS sequence"/>
</dbReference>
<dbReference type="InterPro" id="IPR050491">
    <property type="entry name" value="AmpC-like"/>
</dbReference>
<sequence length="250" mass="26757">MEGTAEKLRDADHAINVILSSSGTAGAAIGVVHHGEVIHTAGYGFRDVQRQLPMIDRALNSGQVMSFRPPRLHHFISRLYQAVLMVLRLLNPSSCGSENKMKPDLMSRLAALEPVVKSICSATGAPGLSFGVAQAGNITYTSHYGHRDVKQALSPDSDTIYGVASLTKSFVASAMGILVDEGKVSWNTCVKSILPELNTQDPLVTEQLSVADLFIHNSGGEDIGTSTPKNAQEGKTHAAKKTSLQRVPRI</sequence>
<dbReference type="Pfam" id="PF00144">
    <property type="entry name" value="Beta-lactamase"/>
    <property type="match status" value="1"/>
</dbReference>
<gene>
    <name evidence="4" type="ORF">B0T17DRAFT_602284</name>
</gene>
<dbReference type="PANTHER" id="PTHR46825">
    <property type="entry name" value="D-ALANYL-D-ALANINE-CARBOXYPEPTIDASE/ENDOPEPTIDASE AMPH"/>
    <property type="match status" value="1"/>
</dbReference>
<dbReference type="InterPro" id="IPR001466">
    <property type="entry name" value="Beta-lactam-related"/>
</dbReference>
<dbReference type="InterPro" id="IPR012338">
    <property type="entry name" value="Beta-lactam/transpept-like"/>
</dbReference>
<comment type="similarity">
    <text evidence="1">Belongs to the peptidase S12 family.</text>
</comment>
<reference evidence="4" key="1">
    <citation type="submission" date="2023-06" db="EMBL/GenBank/DDBJ databases">
        <title>Genome-scale phylogeny and comparative genomics of the fungal order Sordariales.</title>
        <authorList>
            <consortium name="Lawrence Berkeley National Laboratory"/>
            <person name="Hensen N."/>
            <person name="Bonometti L."/>
            <person name="Westerberg I."/>
            <person name="Brannstrom I.O."/>
            <person name="Guillou S."/>
            <person name="Cros-Aarteil S."/>
            <person name="Calhoun S."/>
            <person name="Haridas S."/>
            <person name="Kuo A."/>
            <person name="Mondo S."/>
            <person name="Pangilinan J."/>
            <person name="Riley R."/>
            <person name="LaButti K."/>
            <person name="Andreopoulos B."/>
            <person name="Lipzen A."/>
            <person name="Chen C."/>
            <person name="Yanf M."/>
            <person name="Daum C."/>
            <person name="Ng V."/>
            <person name="Clum A."/>
            <person name="Steindorff A."/>
            <person name="Ohm R."/>
            <person name="Martin F."/>
            <person name="Silar P."/>
            <person name="Natvig D."/>
            <person name="Lalanne C."/>
            <person name="Gautier V."/>
            <person name="Ament-velasquez S.L."/>
            <person name="Kruys A."/>
            <person name="Hutchinson M.I."/>
            <person name="Powell A.J."/>
            <person name="Barry K."/>
            <person name="Miller A.N."/>
            <person name="Grigoriev I.V."/>
            <person name="Debuchy R."/>
            <person name="Gladieux P."/>
            <person name="Thoren M.H."/>
            <person name="Johannesson H."/>
        </authorList>
    </citation>
    <scope>NUCLEOTIDE SEQUENCE</scope>
    <source>
        <strain evidence="4">SMH3391-2</strain>
    </source>
</reference>
<protein>
    <submittedName>
        <fullName evidence="4">Beta-lactamase/transpeptidase-like protein</fullName>
    </submittedName>
</protein>
<name>A0AA39WH33_9PEZI</name>
<evidence type="ECO:0000256" key="1">
    <source>
        <dbReference type="ARBA" id="ARBA00038215"/>
    </source>
</evidence>
<dbReference type="PANTHER" id="PTHR46825:SF14">
    <property type="entry name" value="BETA-LACTAMASE-RELATED DOMAIN-CONTAINING PROTEIN"/>
    <property type="match status" value="1"/>
</dbReference>
<keyword evidence="5" id="KW-1185">Reference proteome</keyword>
<evidence type="ECO:0000256" key="2">
    <source>
        <dbReference type="SAM" id="MobiDB-lite"/>
    </source>
</evidence>
<evidence type="ECO:0000313" key="5">
    <source>
        <dbReference type="Proteomes" id="UP001174934"/>
    </source>
</evidence>
<dbReference type="AlphaFoldDB" id="A0AA39WH33"/>
<feature type="region of interest" description="Disordered" evidence="2">
    <location>
        <begin position="221"/>
        <end position="250"/>
    </location>
</feature>
<comment type="caution">
    <text evidence="4">The sequence shown here is derived from an EMBL/GenBank/DDBJ whole genome shotgun (WGS) entry which is preliminary data.</text>
</comment>
<proteinExistence type="inferred from homology"/>
<organism evidence="4 5">
    <name type="scientific">Bombardia bombarda</name>
    <dbReference type="NCBI Taxonomy" id="252184"/>
    <lineage>
        <taxon>Eukaryota</taxon>
        <taxon>Fungi</taxon>
        <taxon>Dikarya</taxon>
        <taxon>Ascomycota</taxon>
        <taxon>Pezizomycotina</taxon>
        <taxon>Sordariomycetes</taxon>
        <taxon>Sordariomycetidae</taxon>
        <taxon>Sordariales</taxon>
        <taxon>Lasiosphaeriaceae</taxon>
        <taxon>Bombardia</taxon>
    </lineage>
</organism>
<dbReference type="Gene3D" id="3.40.710.10">
    <property type="entry name" value="DD-peptidase/beta-lactamase superfamily"/>
    <property type="match status" value="2"/>
</dbReference>
<accession>A0AA39WH33</accession>
<evidence type="ECO:0000259" key="3">
    <source>
        <dbReference type="Pfam" id="PF00144"/>
    </source>
</evidence>
<feature type="domain" description="Beta-lactamase-related" evidence="3">
    <location>
        <begin position="122"/>
        <end position="224"/>
    </location>
</feature>
<dbReference type="EMBL" id="JAULSR010000007">
    <property type="protein sequence ID" value="KAK0615225.1"/>
    <property type="molecule type" value="Genomic_DNA"/>
</dbReference>
<evidence type="ECO:0000313" key="4">
    <source>
        <dbReference type="EMBL" id="KAK0615225.1"/>
    </source>
</evidence>
<dbReference type="SUPFAM" id="SSF56601">
    <property type="entry name" value="beta-lactamase/transpeptidase-like"/>
    <property type="match status" value="2"/>
</dbReference>